<dbReference type="Ensembl" id="ENSCPRT00005024672.1">
    <property type="protein sequence ID" value="ENSCPRP00005021108.1"/>
    <property type="gene ID" value="ENSCPRG00005014693.1"/>
</dbReference>
<evidence type="ECO:0000256" key="19">
    <source>
        <dbReference type="SAM" id="MobiDB-lite"/>
    </source>
</evidence>
<gene>
    <name evidence="20" type="primary">FNTA</name>
</gene>
<feature type="region of interest" description="Disordered" evidence="19">
    <location>
        <begin position="1"/>
        <end position="49"/>
    </location>
</feature>
<dbReference type="GO" id="GO:0060632">
    <property type="term" value="P:regulation of microtubule-based movement"/>
    <property type="evidence" value="ECO:0007669"/>
    <property type="project" value="Ensembl"/>
</dbReference>
<reference evidence="20" key="1">
    <citation type="submission" date="2025-08" db="UniProtKB">
        <authorList>
            <consortium name="Ensembl"/>
        </authorList>
    </citation>
    <scope>IDENTIFICATION</scope>
</reference>
<dbReference type="GO" id="GO:0019899">
    <property type="term" value="F:enzyme binding"/>
    <property type="evidence" value="ECO:0007669"/>
    <property type="project" value="Ensembl"/>
</dbReference>
<keyword evidence="7" id="KW-0677">Repeat</keyword>
<evidence type="ECO:0000256" key="3">
    <source>
        <dbReference type="ARBA" id="ARBA00012700"/>
    </source>
</evidence>
<accession>A0A7M4F7Y2</accession>
<dbReference type="GO" id="GO:0010698">
    <property type="term" value="F:acetyltransferase activator activity"/>
    <property type="evidence" value="ECO:0007669"/>
    <property type="project" value="Ensembl"/>
</dbReference>
<comment type="subunit">
    <text evidence="18">Heterodimer of FNTA and FNTB (farnesyltransferase). Heterodimer of FNTA and PGGT1B (geranylgeranyltransferase).</text>
</comment>
<dbReference type="GO" id="GO:0005965">
    <property type="term" value="C:protein farnesyltransferase complex"/>
    <property type="evidence" value="ECO:0007669"/>
    <property type="project" value="Ensembl"/>
</dbReference>
<dbReference type="AlphaFoldDB" id="A0A7M4F7Y2"/>
<protein>
    <recommendedName>
        <fullName evidence="10">Protein farnesyltransferase/geranylgeranyltransferase type-1 subunit alpha</fullName>
        <ecNumber evidence="4">2.5.1.58</ecNumber>
        <ecNumber evidence="3">2.5.1.59</ecNumber>
    </recommendedName>
    <alternativeName>
        <fullName evidence="13">CAAX farnesyltransferase subunit alpha</fullName>
    </alternativeName>
    <alternativeName>
        <fullName evidence="12">FTase-alpha</fullName>
    </alternativeName>
    <alternativeName>
        <fullName evidence="11">Ras proteins prenyltransferase subunit alpha</fullName>
    </alternativeName>
    <alternativeName>
        <fullName evidence="14">Type I protein geranyl-geranyltransferase subunit alpha</fullName>
    </alternativeName>
</protein>
<dbReference type="EC" id="2.5.1.58" evidence="4"/>
<evidence type="ECO:0000256" key="14">
    <source>
        <dbReference type="ARBA" id="ARBA00043219"/>
    </source>
</evidence>
<evidence type="ECO:0000256" key="8">
    <source>
        <dbReference type="ARBA" id="ARBA00022842"/>
    </source>
</evidence>
<evidence type="ECO:0000256" key="16">
    <source>
        <dbReference type="ARBA" id="ARBA00050428"/>
    </source>
</evidence>
<evidence type="ECO:0000313" key="20">
    <source>
        <dbReference type="Ensembl" id="ENSCPRP00005021108.1"/>
    </source>
</evidence>
<comment type="catalytic activity">
    <reaction evidence="16">
        <text>geranylgeranyl diphosphate + L-cysteinyl-[protein] = S-geranylgeranyl-L-cysteinyl-[protein] + diphosphate</text>
        <dbReference type="Rhea" id="RHEA:21240"/>
        <dbReference type="Rhea" id="RHEA-COMP:10131"/>
        <dbReference type="Rhea" id="RHEA-COMP:11537"/>
        <dbReference type="ChEBI" id="CHEBI:29950"/>
        <dbReference type="ChEBI" id="CHEBI:33019"/>
        <dbReference type="ChEBI" id="CHEBI:57533"/>
        <dbReference type="ChEBI" id="CHEBI:86021"/>
        <dbReference type="EC" id="2.5.1.59"/>
    </reaction>
</comment>
<dbReference type="GO" id="GO:0004660">
    <property type="term" value="F:protein farnesyltransferase activity"/>
    <property type="evidence" value="ECO:0007669"/>
    <property type="project" value="UniProtKB-EC"/>
</dbReference>
<dbReference type="PANTHER" id="PTHR11129">
    <property type="entry name" value="PROTEIN FARNESYLTRANSFERASE ALPHA SUBUNIT/RAB GERANYLGERANYL TRANSFERASE ALPHA SUBUNIT"/>
    <property type="match status" value="1"/>
</dbReference>
<reference evidence="20" key="2">
    <citation type="submission" date="2025-09" db="UniProtKB">
        <authorList>
            <consortium name="Ensembl"/>
        </authorList>
    </citation>
    <scope>IDENTIFICATION</scope>
</reference>
<organism evidence="20 21">
    <name type="scientific">Crocodylus porosus</name>
    <name type="common">Saltwater crocodile</name>
    <name type="synonym">Estuarine crocodile</name>
    <dbReference type="NCBI Taxonomy" id="8502"/>
    <lineage>
        <taxon>Eukaryota</taxon>
        <taxon>Metazoa</taxon>
        <taxon>Chordata</taxon>
        <taxon>Craniata</taxon>
        <taxon>Vertebrata</taxon>
        <taxon>Euteleostomi</taxon>
        <taxon>Archelosauria</taxon>
        <taxon>Archosauria</taxon>
        <taxon>Crocodylia</taxon>
        <taxon>Longirostres</taxon>
        <taxon>Crocodylidae</taxon>
        <taxon>Crocodylus</taxon>
    </lineage>
</organism>
<dbReference type="OMA" id="HRHTIID"/>
<keyword evidence="8" id="KW-0460">Magnesium</keyword>
<comment type="catalytic activity">
    <reaction evidence="15">
        <text>L-cysteinyl-[protein] + (2E,6E)-farnesyl diphosphate = S-(2E,6E)-farnesyl-L-cysteinyl-[protein] + diphosphate</text>
        <dbReference type="Rhea" id="RHEA:13345"/>
        <dbReference type="Rhea" id="RHEA-COMP:10131"/>
        <dbReference type="Rhea" id="RHEA-COMP:11535"/>
        <dbReference type="ChEBI" id="CHEBI:29950"/>
        <dbReference type="ChEBI" id="CHEBI:33019"/>
        <dbReference type="ChEBI" id="CHEBI:86019"/>
        <dbReference type="ChEBI" id="CHEBI:175763"/>
        <dbReference type="EC" id="2.5.1.58"/>
    </reaction>
</comment>
<comment type="function">
    <text evidence="17">Essential subunit of both the farnesyltransferase and the geranylgeranyltransferase complex. Contributes to the transfer of a farnesyl or geranylgeranyl moiety from farnesyl or geranylgeranyl diphosphate to a cysteine at the fourth position from the C-terminus of several proteins having the C-terminal sequence Cys-aliphatic-aliphatic-X. May positively regulate neuromuscular junction development downstream of MUSK via its function in RAC1 prenylation and activation.</text>
</comment>
<proteinExistence type="inferred from homology"/>
<dbReference type="Pfam" id="PF01239">
    <property type="entry name" value="PPTA"/>
    <property type="match status" value="5"/>
</dbReference>
<dbReference type="GeneTree" id="ENSGT00550000074935"/>
<dbReference type="InterPro" id="IPR002088">
    <property type="entry name" value="Prenyl_trans_a"/>
</dbReference>
<evidence type="ECO:0000256" key="7">
    <source>
        <dbReference type="ARBA" id="ARBA00022737"/>
    </source>
</evidence>
<evidence type="ECO:0000256" key="5">
    <source>
        <dbReference type="ARBA" id="ARBA00022602"/>
    </source>
</evidence>
<keyword evidence="6" id="KW-0808">Transferase</keyword>
<dbReference type="GO" id="GO:0005953">
    <property type="term" value="C:CAAX-protein geranylgeranyltransferase complex"/>
    <property type="evidence" value="ECO:0007669"/>
    <property type="project" value="Ensembl"/>
</dbReference>
<dbReference type="GO" id="GO:0043014">
    <property type="term" value="F:alpha-tubulin binding"/>
    <property type="evidence" value="ECO:0007669"/>
    <property type="project" value="Ensembl"/>
</dbReference>
<dbReference type="SUPFAM" id="SSF48439">
    <property type="entry name" value="Protein prenylyltransferase"/>
    <property type="match status" value="1"/>
</dbReference>
<evidence type="ECO:0000256" key="12">
    <source>
        <dbReference type="ARBA" id="ARBA00042436"/>
    </source>
</evidence>
<dbReference type="FunFam" id="1.25.40.120:FF:000002">
    <property type="entry name" value="Protein farnesyltransferase/geranylgeranyltransferase type-1 subunit alpha"/>
    <property type="match status" value="1"/>
</dbReference>
<dbReference type="Gene3D" id="1.25.40.120">
    <property type="entry name" value="Protein prenylyltransferase"/>
    <property type="match status" value="1"/>
</dbReference>
<evidence type="ECO:0000313" key="21">
    <source>
        <dbReference type="Proteomes" id="UP000594220"/>
    </source>
</evidence>
<evidence type="ECO:0000256" key="9">
    <source>
        <dbReference type="ARBA" id="ARBA00022990"/>
    </source>
</evidence>
<evidence type="ECO:0000256" key="11">
    <source>
        <dbReference type="ARBA" id="ARBA00041392"/>
    </source>
</evidence>
<evidence type="ECO:0000256" key="10">
    <source>
        <dbReference type="ARBA" id="ARBA00040965"/>
    </source>
</evidence>
<dbReference type="GO" id="GO:0005875">
    <property type="term" value="C:microtubule associated complex"/>
    <property type="evidence" value="ECO:0007669"/>
    <property type="project" value="Ensembl"/>
</dbReference>
<evidence type="ECO:0000256" key="4">
    <source>
        <dbReference type="ARBA" id="ARBA00012702"/>
    </source>
</evidence>
<dbReference type="GO" id="GO:0008017">
    <property type="term" value="F:microtubule binding"/>
    <property type="evidence" value="ECO:0007669"/>
    <property type="project" value="Ensembl"/>
</dbReference>
<feature type="region of interest" description="Disordered" evidence="19">
    <location>
        <begin position="67"/>
        <end position="98"/>
    </location>
</feature>
<dbReference type="GO" id="GO:0006998">
    <property type="term" value="P:nuclear envelope organization"/>
    <property type="evidence" value="ECO:0007669"/>
    <property type="project" value="Ensembl"/>
</dbReference>
<evidence type="ECO:0000256" key="15">
    <source>
        <dbReference type="ARBA" id="ARBA00050225"/>
    </source>
</evidence>
<keyword evidence="5" id="KW-0637">Prenyltransferase</keyword>
<evidence type="ECO:0000256" key="6">
    <source>
        <dbReference type="ARBA" id="ARBA00022679"/>
    </source>
</evidence>
<evidence type="ECO:0000256" key="1">
    <source>
        <dbReference type="ARBA" id="ARBA00001946"/>
    </source>
</evidence>
<evidence type="ECO:0000256" key="17">
    <source>
        <dbReference type="ARBA" id="ARBA00055408"/>
    </source>
</evidence>
<name>A0A7M4F7Y2_CROPO</name>
<dbReference type="EC" id="2.5.1.59" evidence="3"/>
<dbReference type="Proteomes" id="UP000594220">
    <property type="component" value="Unplaced"/>
</dbReference>
<dbReference type="GO" id="GO:0004662">
    <property type="term" value="F:CAAX-protein geranylgeranyltransferase activity"/>
    <property type="evidence" value="ECO:0007669"/>
    <property type="project" value="UniProtKB-EC"/>
</dbReference>
<keyword evidence="21" id="KW-1185">Reference proteome</keyword>
<dbReference type="PANTHER" id="PTHR11129:SF1">
    <property type="entry name" value="PROTEIN FARNESYLTRANSFERASE_GERANYLGERANYLTRANSFERASE TYPE-1 SUBUNIT ALPHA"/>
    <property type="match status" value="1"/>
</dbReference>
<evidence type="ECO:0000256" key="18">
    <source>
        <dbReference type="ARBA" id="ARBA00063604"/>
    </source>
</evidence>
<sequence length="438" mass="50359">MPGARAALSLPLSPWRRGAQRNTKGLSAEQRGGQPRGRRSSPGPFSMVQKARVPEVPFFRAGPVAAAMAAESEGRPPARDGEGDGDGGGGDSDADAELEGGALPVPLELELELELELGGYVLYRDREEWADIEPVPQNDGPNPVVQIIYSEKFRDVYDYFRAVLQRDERSERAFNLTADAIELNAANYTVWHFRRVLLQSLKKDLQEELKYITAIIEDQPKNYQVWHHRRVLVEWLQDPSQELEFIADILSQDAKNYHAWQHRQWVIQEFKLWDNELEYVDQLLKEDVRNNSVWNQRHFVISNTTGYDDPAILNREVQYTLEKIKAVPHNESAWNYLKGILQDRGLSKYPDLLEQLRDLQPSHSSPYLIAFLVDIYEDMLENQCSNKEETLNKALELCEILAKEKDVIRKEYWRYIGKSLQNKHSTCTEQSLPADAQQ</sequence>
<evidence type="ECO:0000256" key="2">
    <source>
        <dbReference type="ARBA" id="ARBA00006734"/>
    </source>
</evidence>
<dbReference type="PROSITE" id="PS51147">
    <property type="entry name" value="PFTA"/>
    <property type="match status" value="5"/>
</dbReference>
<dbReference type="GO" id="GO:0051604">
    <property type="term" value="P:protein maturation"/>
    <property type="evidence" value="ECO:0007669"/>
    <property type="project" value="Ensembl"/>
</dbReference>
<keyword evidence="9" id="KW-0007">Acetylation</keyword>
<evidence type="ECO:0000256" key="13">
    <source>
        <dbReference type="ARBA" id="ARBA00043086"/>
    </source>
</evidence>
<feature type="compositionally biased region" description="Basic and acidic residues" evidence="19">
    <location>
        <begin position="72"/>
        <end position="82"/>
    </location>
</feature>
<comment type="similarity">
    <text evidence="2">Belongs to the protein prenyltransferase subunit alpha family.</text>
</comment>
<comment type="cofactor">
    <cofactor evidence="1">
        <name>Mg(2+)</name>
        <dbReference type="ChEBI" id="CHEBI:18420"/>
    </cofactor>
</comment>